<dbReference type="EnsemblMetazoa" id="PPA26380.1">
    <property type="protein sequence ID" value="PPA26380.1"/>
    <property type="gene ID" value="WBGene00115934"/>
</dbReference>
<accession>A0A454XWD7</accession>
<gene>
    <name evidence="1" type="primary">WBGene00115934</name>
</gene>
<dbReference type="Proteomes" id="UP000005239">
    <property type="component" value="Unassembled WGS sequence"/>
</dbReference>
<keyword evidence="2" id="KW-1185">Reference proteome</keyword>
<accession>A0A8R1UI19</accession>
<protein>
    <submittedName>
        <fullName evidence="1">Uncharacterized protein</fullName>
    </submittedName>
</protein>
<dbReference type="AlphaFoldDB" id="A0A454XWD7"/>
<name>A0A454XWD7_PRIPA</name>
<evidence type="ECO:0000313" key="2">
    <source>
        <dbReference type="Proteomes" id="UP000005239"/>
    </source>
</evidence>
<organism evidence="1 2">
    <name type="scientific">Pristionchus pacificus</name>
    <name type="common">Parasitic nematode worm</name>
    <dbReference type="NCBI Taxonomy" id="54126"/>
    <lineage>
        <taxon>Eukaryota</taxon>
        <taxon>Metazoa</taxon>
        <taxon>Ecdysozoa</taxon>
        <taxon>Nematoda</taxon>
        <taxon>Chromadorea</taxon>
        <taxon>Rhabditida</taxon>
        <taxon>Rhabditina</taxon>
        <taxon>Diplogasteromorpha</taxon>
        <taxon>Diplogasteroidea</taxon>
        <taxon>Neodiplogasteridae</taxon>
        <taxon>Pristionchus</taxon>
    </lineage>
</organism>
<sequence>MVANTFPTTTEMVFKKKNVTGDVAVVPNDGQKRTHRFMFHNMETYPIEFRFTIPEDLKHVMKIPKEEMDITVRQHTDAPGRTEMNVTIETSMLNGRTKLEILYRTSPYGLKGRIVISCPVSKSAAAPLRKKSPPSKTASTSNDRDKK</sequence>
<proteinExistence type="predicted"/>
<reference evidence="2" key="1">
    <citation type="journal article" date="2008" name="Nat. Genet.">
        <title>The Pristionchus pacificus genome provides a unique perspective on nematode lifestyle and parasitism.</title>
        <authorList>
            <person name="Dieterich C."/>
            <person name="Clifton S.W."/>
            <person name="Schuster L.N."/>
            <person name="Chinwalla A."/>
            <person name="Delehaunty K."/>
            <person name="Dinkelacker I."/>
            <person name="Fulton L."/>
            <person name="Fulton R."/>
            <person name="Godfrey J."/>
            <person name="Minx P."/>
            <person name="Mitreva M."/>
            <person name="Roeseler W."/>
            <person name="Tian H."/>
            <person name="Witte H."/>
            <person name="Yang S.P."/>
            <person name="Wilson R.K."/>
            <person name="Sommer R.J."/>
        </authorList>
    </citation>
    <scope>NUCLEOTIDE SEQUENCE [LARGE SCALE GENOMIC DNA]</scope>
    <source>
        <strain evidence="2">PS312</strain>
    </source>
</reference>
<evidence type="ECO:0000313" key="1">
    <source>
        <dbReference type="EnsemblMetazoa" id="PPA26380.1"/>
    </source>
</evidence>
<reference evidence="1" key="2">
    <citation type="submission" date="2022-06" db="UniProtKB">
        <authorList>
            <consortium name="EnsemblMetazoa"/>
        </authorList>
    </citation>
    <scope>IDENTIFICATION</scope>
    <source>
        <strain evidence="1">PS312</strain>
    </source>
</reference>